<dbReference type="EMBL" id="QBKP01000001">
    <property type="protein sequence ID" value="PTX53104.1"/>
    <property type="molecule type" value="Genomic_DNA"/>
</dbReference>
<organism evidence="2 3">
    <name type="scientific">Gemmobacter caeni</name>
    <dbReference type="NCBI Taxonomy" id="589035"/>
    <lineage>
        <taxon>Bacteria</taxon>
        <taxon>Pseudomonadati</taxon>
        <taxon>Pseudomonadota</taxon>
        <taxon>Alphaproteobacteria</taxon>
        <taxon>Rhodobacterales</taxon>
        <taxon>Paracoccaceae</taxon>
        <taxon>Gemmobacter</taxon>
    </lineage>
</organism>
<dbReference type="RefSeq" id="WP_108126739.1">
    <property type="nucleotide sequence ID" value="NZ_QBKP01000001.1"/>
</dbReference>
<proteinExistence type="predicted"/>
<evidence type="ECO:0000313" key="3">
    <source>
        <dbReference type="Proteomes" id="UP000244224"/>
    </source>
</evidence>
<dbReference type="AlphaFoldDB" id="A0A2T6BAK9"/>
<keyword evidence="1" id="KW-0732">Signal</keyword>
<evidence type="ECO:0000256" key="1">
    <source>
        <dbReference type="SAM" id="SignalP"/>
    </source>
</evidence>
<protein>
    <recommendedName>
        <fullName evidence="4">DUF4410 domain-containing protein</fullName>
    </recommendedName>
</protein>
<reference evidence="2 3" key="1">
    <citation type="submission" date="2018-04" db="EMBL/GenBank/DDBJ databases">
        <title>Genomic Encyclopedia of Archaeal and Bacterial Type Strains, Phase II (KMG-II): from individual species to whole genera.</title>
        <authorList>
            <person name="Goeker M."/>
        </authorList>
    </citation>
    <scope>NUCLEOTIDE SEQUENCE [LARGE SCALE GENOMIC DNA]</scope>
    <source>
        <strain evidence="2 3">DSM 21823</strain>
    </source>
</reference>
<evidence type="ECO:0008006" key="4">
    <source>
        <dbReference type="Google" id="ProtNLM"/>
    </source>
</evidence>
<dbReference type="OrthoDB" id="7873109at2"/>
<sequence length="146" mass="16043">MRFSILLFAAAFCASSALADTVTVKRDYSLRAADWKARDEACVSAFQKAIFPQYEGLRRVRLTRMVTFLETSTVVVGTWPDVQFHSRYGDTAGVLTCVLDRRGRKATDVGVVFSGAGLAGFLRHPLAAMTEASKRLNQSFSTSLLP</sequence>
<feature type="signal peptide" evidence="1">
    <location>
        <begin position="1"/>
        <end position="19"/>
    </location>
</feature>
<dbReference type="Proteomes" id="UP000244224">
    <property type="component" value="Unassembled WGS sequence"/>
</dbReference>
<name>A0A2T6BAK9_9RHOB</name>
<keyword evidence="3" id="KW-1185">Reference proteome</keyword>
<evidence type="ECO:0000313" key="2">
    <source>
        <dbReference type="EMBL" id="PTX53104.1"/>
    </source>
</evidence>
<accession>A0A2T6BAK9</accession>
<gene>
    <name evidence="2" type="ORF">C8N34_10116</name>
</gene>
<feature type="chain" id="PRO_5015462921" description="DUF4410 domain-containing protein" evidence="1">
    <location>
        <begin position="20"/>
        <end position="146"/>
    </location>
</feature>
<comment type="caution">
    <text evidence="2">The sequence shown here is derived from an EMBL/GenBank/DDBJ whole genome shotgun (WGS) entry which is preliminary data.</text>
</comment>